<reference evidence="1" key="2">
    <citation type="journal article" date="2015" name="Data Brief">
        <title>Shoot transcriptome of the giant reed, Arundo donax.</title>
        <authorList>
            <person name="Barrero R.A."/>
            <person name="Guerrero F.D."/>
            <person name="Moolhuijzen P."/>
            <person name="Goolsby J.A."/>
            <person name="Tidwell J."/>
            <person name="Bellgard S.E."/>
            <person name="Bellgard M.I."/>
        </authorList>
    </citation>
    <scope>NUCLEOTIDE SEQUENCE</scope>
    <source>
        <tissue evidence="1">Shoot tissue taken approximately 20 cm above the soil surface</tissue>
    </source>
</reference>
<dbReference type="AlphaFoldDB" id="A0A0A9BMC0"/>
<dbReference type="EMBL" id="GBRH01234582">
    <property type="protein sequence ID" value="JAD63313.1"/>
    <property type="molecule type" value="Transcribed_RNA"/>
</dbReference>
<evidence type="ECO:0000313" key="1">
    <source>
        <dbReference type="EMBL" id="JAD63313.1"/>
    </source>
</evidence>
<name>A0A0A9BMC0_ARUDO</name>
<sequence length="54" mass="6439">MVYLFICEVRTLFMSRNRITDLHMSCTYCPTPWFTRLSTFSYVQCVVCTCCMHV</sequence>
<proteinExistence type="predicted"/>
<reference evidence="1" key="1">
    <citation type="submission" date="2014-09" db="EMBL/GenBank/DDBJ databases">
        <authorList>
            <person name="Magalhaes I.L.F."/>
            <person name="Oliveira U."/>
            <person name="Santos F.R."/>
            <person name="Vidigal T.H.D.A."/>
            <person name="Brescovit A.D."/>
            <person name="Santos A.J."/>
        </authorList>
    </citation>
    <scope>NUCLEOTIDE SEQUENCE</scope>
    <source>
        <tissue evidence="1">Shoot tissue taken approximately 20 cm above the soil surface</tissue>
    </source>
</reference>
<protein>
    <submittedName>
        <fullName evidence="1">Uncharacterized protein</fullName>
    </submittedName>
</protein>
<organism evidence="1">
    <name type="scientific">Arundo donax</name>
    <name type="common">Giant reed</name>
    <name type="synonym">Donax arundinaceus</name>
    <dbReference type="NCBI Taxonomy" id="35708"/>
    <lineage>
        <taxon>Eukaryota</taxon>
        <taxon>Viridiplantae</taxon>
        <taxon>Streptophyta</taxon>
        <taxon>Embryophyta</taxon>
        <taxon>Tracheophyta</taxon>
        <taxon>Spermatophyta</taxon>
        <taxon>Magnoliopsida</taxon>
        <taxon>Liliopsida</taxon>
        <taxon>Poales</taxon>
        <taxon>Poaceae</taxon>
        <taxon>PACMAD clade</taxon>
        <taxon>Arundinoideae</taxon>
        <taxon>Arundineae</taxon>
        <taxon>Arundo</taxon>
    </lineage>
</organism>
<accession>A0A0A9BMC0</accession>